<proteinExistence type="predicted"/>
<sequence length="176" mass="18725">MTLPVSIEEARAQLQLGGDTSHDTEVSGFIADAAAWVAKYTGHRLEAADVTETFDGFGRLELRAWPIFSEAIPAVAYADVSGTPVGVTGARIDVSARPARVLAALGARWPTVSSGTLTTVTVRAGYAAPGDVPRNFKRAMLILISAYDADREGGDVFAKAEAAAKSLCRDYRLRRL</sequence>
<gene>
    <name evidence="1" type="ORF">Q5H94_14025</name>
</gene>
<reference evidence="1" key="1">
    <citation type="submission" date="2023-07" db="EMBL/GenBank/DDBJ databases">
        <authorList>
            <person name="Kim M.K."/>
        </authorList>
    </citation>
    <scope>NUCLEOTIDE SEQUENCE</scope>
    <source>
        <strain evidence="1">CA1-15</strain>
    </source>
</reference>
<dbReference type="Proteomes" id="UP001176468">
    <property type="component" value="Unassembled WGS sequence"/>
</dbReference>
<evidence type="ECO:0000313" key="2">
    <source>
        <dbReference type="Proteomes" id="UP001176468"/>
    </source>
</evidence>
<protein>
    <submittedName>
        <fullName evidence="1">Phage gp6-like head-tail connector protein</fullName>
    </submittedName>
</protein>
<dbReference type="EMBL" id="JAUQSZ010000009">
    <property type="protein sequence ID" value="MDO7843449.1"/>
    <property type="molecule type" value="Genomic_DNA"/>
</dbReference>
<organism evidence="1 2">
    <name type="scientific">Sphingomonas immobilis</name>
    <dbReference type="NCBI Taxonomy" id="3063997"/>
    <lineage>
        <taxon>Bacteria</taxon>
        <taxon>Pseudomonadati</taxon>
        <taxon>Pseudomonadota</taxon>
        <taxon>Alphaproteobacteria</taxon>
        <taxon>Sphingomonadales</taxon>
        <taxon>Sphingomonadaceae</taxon>
        <taxon>Sphingomonas</taxon>
    </lineage>
</organism>
<comment type="caution">
    <text evidence="1">The sequence shown here is derived from an EMBL/GenBank/DDBJ whole genome shotgun (WGS) entry which is preliminary data.</text>
</comment>
<name>A0ABT9A0T6_9SPHN</name>
<accession>A0ABT9A0T6</accession>
<dbReference type="RefSeq" id="WP_304561900.1">
    <property type="nucleotide sequence ID" value="NZ_JAUQSZ010000009.1"/>
</dbReference>
<evidence type="ECO:0000313" key="1">
    <source>
        <dbReference type="EMBL" id="MDO7843449.1"/>
    </source>
</evidence>
<keyword evidence="2" id="KW-1185">Reference proteome</keyword>
<dbReference type="Gene3D" id="1.10.3230.30">
    <property type="entry name" value="Phage gp6-like head-tail connector protein"/>
    <property type="match status" value="1"/>
</dbReference>